<dbReference type="Proteomes" id="UP001597318">
    <property type="component" value="Unassembled WGS sequence"/>
</dbReference>
<name>A0ABW5C5D9_9BACI</name>
<proteinExistence type="predicted"/>
<comment type="caution">
    <text evidence="1">The sequence shown here is derived from an EMBL/GenBank/DDBJ whole genome shotgun (WGS) entry which is preliminary data.</text>
</comment>
<keyword evidence="2" id="KW-1185">Reference proteome</keyword>
<reference evidence="2" key="1">
    <citation type="journal article" date="2019" name="Int. J. Syst. Evol. Microbiol.">
        <title>The Global Catalogue of Microorganisms (GCM) 10K type strain sequencing project: providing services to taxonomists for standard genome sequencing and annotation.</title>
        <authorList>
            <consortium name="The Broad Institute Genomics Platform"/>
            <consortium name="The Broad Institute Genome Sequencing Center for Infectious Disease"/>
            <person name="Wu L."/>
            <person name="Ma J."/>
        </authorList>
    </citation>
    <scope>NUCLEOTIDE SEQUENCE [LARGE SCALE GENOMIC DNA]</scope>
    <source>
        <strain evidence="2">CGMCC 1.15474</strain>
    </source>
</reference>
<evidence type="ECO:0000313" key="1">
    <source>
        <dbReference type="EMBL" id="MFD2216394.1"/>
    </source>
</evidence>
<protein>
    <submittedName>
        <fullName evidence="1">Uncharacterized protein</fullName>
    </submittedName>
</protein>
<accession>A0ABW5C5D9</accession>
<dbReference type="EMBL" id="JBHUIK010000007">
    <property type="protein sequence ID" value="MFD2216394.1"/>
    <property type="molecule type" value="Genomic_DNA"/>
</dbReference>
<organism evidence="1 2">
    <name type="scientific">Metabacillus endolithicus</name>
    <dbReference type="NCBI Taxonomy" id="1535204"/>
    <lineage>
        <taxon>Bacteria</taxon>
        <taxon>Bacillati</taxon>
        <taxon>Bacillota</taxon>
        <taxon>Bacilli</taxon>
        <taxon>Bacillales</taxon>
        <taxon>Bacillaceae</taxon>
        <taxon>Metabacillus</taxon>
    </lineage>
</organism>
<gene>
    <name evidence="1" type="ORF">ACFSKK_22210</name>
</gene>
<dbReference type="RefSeq" id="WP_247347721.1">
    <property type="nucleotide sequence ID" value="NZ_CP095551.1"/>
</dbReference>
<sequence length="236" mass="27867">MIKTYWKTFAVIALLIAVCWFTYKQITDDTYDGVSIIPEHHKDIPLFEGLKPTEHQYVVKGNKWTDIYNFYLKELPALGWKVEYEDSALNDGDTENDWSGFYSRWRKEGFDGELWISANYNQFDEQTEVIFDKTPLYNSTTWIEETPKNICIYQNQNDEKCSEIEEKSKVEKIVRFINDAIDWDKEVLSSEKTSVIELGNTEIKVFYEDGKEIYFQSEKGTKLMKPDPDFFKLTNL</sequence>
<evidence type="ECO:0000313" key="2">
    <source>
        <dbReference type="Proteomes" id="UP001597318"/>
    </source>
</evidence>